<gene>
    <name evidence="2" type="ORF">H9Q76_00450</name>
</gene>
<feature type="transmembrane region" description="Helical" evidence="1">
    <location>
        <begin position="147"/>
        <end position="170"/>
    </location>
</feature>
<dbReference type="RefSeq" id="WP_249321347.1">
    <property type="nucleotide sequence ID" value="NZ_CP060632.1"/>
</dbReference>
<feature type="transmembrane region" description="Helical" evidence="1">
    <location>
        <begin position="293"/>
        <end position="312"/>
    </location>
</feature>
<dbReference type="KEGG" id="wcp:H9Q76_00450"/>
<keyword evidence="1" id="KW-0472">Membrane</keyword>
<feature type="transmembrane region" description="Helical" evidence="1">
    <location>
        <begin position="254"/>
        <end position="273"/>
    </location>
</feature>
<feature type="transmembrane region" description="Helical" evidence="1">
    <location>
        <begin position="221"/>
        <end position="242"/>
    </location>
</feature>
<keyword evidence="1" id="KW-0812">Transmembrane</keyword>
<feature type="transmembrane region" description="Helical" evidence="1">
    <location>
        <begin position="80"/>
        <end position="99"/>
    </location>
</feature>
<dbReference type="EMBL" id="CP060632">
    <property type="protein sequence ID" value="QNL99818.1"/>
    <property type="molecule type" value="Genomic_DNA"/>
</dbReference>
<feature type="transmembrane region" description="Helical" evidence="1">
    <location>
        <begin position="318"/>
        <end position="335"/>
    </location>
</feature>
<feature type="transmembrane region" description="Helical" evidence="1">
    <location>
        <begin position="342"/>
        <end position="366"/>
    </location>
</feature>
<evidence type="ECO:0000313" key="3">
    <source>
        <dbReference type="Proteomes" id="UP000515819"/>
    </source>
</evidence>
<feature type="transmembrane region" description="Helical" evidence="1">
    <location>
        <begin position="20"/>
        <end position="38"/>
    </location>
</feature>
<sequence length="548" mass="63302">MGKVSNYINQNMAKFKQIYIRYAASIFCVFIIAVVSIIANQKKGFDIESIVTVCSIWLAGNFLVESLWKKTAEEAQKNKQKWLIGYGVTFVIAIVFENLSEILKAQKADIPNLIFESILYFYIACTVLLAIYVLLRQQQLDLPHCIGRIIFALLRAVGVYLVLNIAVILILEIIDALLVDIDTFRVELNIQLLLSALAYFPTCLLAVSDTSEDNAAFTKKFVSYVLLPCVWIAMFVIYLYVVKIFVTQEVPSNEIFSICASLFAIGMPIWMMASGFVEEKSSRYKKLIHITKYIYAPFILLEIYSMSVRVKAYGLTEQRYAAIMFILLQIIYILWNRHYENLILVFVGCLLIGLLLPFGNASYLSYQSQKNRFVKNQTSDKEVAAEAYDYLRGNAYGRRYIKTNLTEAEQDELHSMMYGGDTHDSEQWESVYFYADPIEEKGIIIDGYAKIYTMTAHWNEESTIENYENKTITVGDSEYKNVDFTSCISYYKNLEDKRENQKINEKDIVYEIQVSDTEKLIITYISFEIDEKQDKINRMFMKGYMLTK</sequence>
<dbReference type="AlphaFoldDB" id="A0A7G9FMN7"/>
<protein>
    <submittedName>
        <fullName evidence="2">DUF4153 domain-containing protein</fullName>
    </submittedName>
</protein>
<keyword evidence="1" id="KW-1133">Transmembrane helix</keyword>
<feature type="transmembrane region" description="Helical" evidence="1">
    <location>
        <begin position="50"/>
        <end position="68"/>
    </location>
</feature>
<accession>A0A7G9FMN7</accession>
<organism evidence="2 3">
    <name type="scientific">Wujia chipingensis</name>
    <dbReference type="NCBI Taxonomy" id="2763670"/>
    <lineage>
        <taxon>Bacteria</taxon>
        <taxon>Bacillati</taxon>
        <taxon>Bacillota</taxon>
        <taxon>Clostridia</taxon>
        <taxon>Lachnospirales</taxon>
        <taxon>Lachnospiraceae</taxon>
        <taxon>Wujia</taxon>
    </lineage>
</organism>
<name>A0A7G9FMN7_9FIRM</name>
<feature type="transmembrane region" description="Helical" evidence="1">
    <location>
        <begin position="119"/>
        <end position="135"/>
    </location>
</feature>
<feature type="transmembrane region" description="Helical" evidence="1">
    <location>
        <begin position="190"/>
        <end position="209"/>
    </location>
</feature>
<reference evidence="2 3" key="1">
    <citation type="submission" date="2020-08" db="EMBL/GenBank/DDBJ databases">
        <authorList>
            <person name="Liu C."/>
            <person name="Sun Q."/>
        </authorList>
    </citation>
    <scope>NUCLEOTIDE SEQUENCE [LARGE SCALE GENOMIC DNA]</scope>
    <source>
        <strain evidence="2 3">NSJ-4</strain>
    </source>
</reference>
<keyword evidence="3" id="KW-1185">Reference proteome</keyword>
<dbReference type="Proteomes" id="UP000515819">
    <property type="component" value="Chromosome"/>
</dbReference>
<evidence type="ECO:0000313" key="2">
    <source>
        <dbReference type="EMBL" id="QNL99818.1"/>
    </source>
</evidence>
<evidence type="ECO:0000256" key="1">
    <source>
        <dbReference type="SAM" id="Phobius"/>
    </source>
</evidence>
<proteinExistence type="predicted"/>